<reference evidence="3" key="1">
    <citation type="submission" date="2020-11" db="EMBL/GenBank/DDBJ databases">
        <title>Kefir isolates.</title>
        <authorList>
            <person name="Marcisauskas S."/>
            <person name="Kim Y."/>
            <person name="Blasche S."/>
        </authorList>
    </citation>
    <scope>NUCLEOTIDE SEQUENCE</scope>
    <source>
        <strain evidence="3">Olga-1</strain>
    </source>
</reference>
<dbReference type="GO" id="GO:0005829">
    <property type="term" value="C:cytosol"/>
    <property type="evidence" value="ECO:0007669"/>
    <property type="project" value="UniProtKB-ARBA"/>
</dbReference>
<dbReference type="FunFam" id="3.20.20.100:FF:000004">
    <property type="entry name" value="Oxidoreductase, aldo/keto reductase"/>
    <property type="match status" value="1"/>
</dbReference>
<sequence length="352" mass="40450">MASSTVPAEFFTNLGPSGLKISRIIVGCMSFGKKYWADWVIEDKEHVFSVMKKCYDNGLRTFDTADTYSNGYSEILLREFMEKYNIKRDRIVILTKLYFPVDPDIPEFTAAKRATFPVYEYINSQGCSRKHIMDAAKASNERLGTYADVIQIHRYDPTTPMEETMEALHDIIKLGYTRYIGASTMKTYEFVMMQSIAEKNGWTKFISMQNYFNLLYREEEREMMEYCKLTGVGIIPWSPNARGILTRPYGNHGETTRDATDIHRLKKLGLDVLTDGDKEILKRVEEISLKYGKSMAIVSTSYVLSKGYSPIVGFSKPERVDDAIEAFAFYKSLTAEDIKYLEAPYTSKEWTS</sequence>
<accession>A0A9P7BHA8</accession>
<dbReference type="PANTHER" id="PTHR43364">
    <property type="entry name" value="NADH-SPECIFIC METHYLGLYOXAL REDUCTASE-RELATED"/>
    <property type="match status" value="1"/>
</dbReference>
<dbReference type="InterPro" id="IPR036812">
    <property type="entry name" value="NAD(P)_OxRdtase_dom_sf"/>
</dbReference>
<dbReference type="InterPro" id="IPR023210">
    <property type="entry name" value="NADP_OxRdtase_dom"/>
</dbReference>
<dbReference type="CDD" id="cd19079">
    <property type="entry name" value="AKR_EcYajO-like"/>
    <property type="match status" value="1"/>
</dbReference>
<dbReference type="PANTHER" id="PTHR43364:SF15">
    <property type="entry name" value="ARYL-ALCOHOL DEHYDROGENASE AAD16-RELATED"/>
    <property type="match status" value="1"/>
</dbReference>
<organism evidence="3 4">
    <name type="scientific">Pichia californica</name>
    <dbReference type="NCBI Taxonomy" id="460514"/>
    <lineage>
        <taxon>Eukaryota</taxon>
        <taxon>Fungi</taxon>
        <taxon>Dikarya</taxon>
        <taxon>Ascomycota</taxon>
        <taxon>Saccharomycotina</taxon>
        <taxon>Pichiomycetes</taxon>
        <taxon>Pichiales</taxon>
        <taxon>Pichiaceae</taxon>
        <taxon>Pichia</taxon>
    </lineage>
</organism>
<evidence type="ECO:0000256" key="1">
    <source>
        <dbReference type="ARBA" id="ARBA00023002"/>
    </source>
</evidence>
<dbReference type="InterPro" id="IPR050523">
    <property type="entry name" value="AKR_Detox_Biosynth"/>
</dbReference>
<dbReference type="OrthoDB" id="48988at2759"/>
<dbReference type="EMBL" id="PUHW01000060">
    <property type="protein sequence ID" value="KAG0689794.1"/>
    <property type="molecule type" value="Genomic_DNA"/>
</dbReference>
<dbReference type="Gene3D" id="3.20.20.100">
    <property type="entry name" value="NADP-dependent oxidoreductase domain"/>
    <property type="match status" value="1"/>
</dbReference>
<dbReference type="Proteomes" id="UP000697127">
    <property type="component" value="Unassembled WGS sequence"/>
</dbReference>
<feature type="domain" description="NADP-dependent oxidoreductase" evidence="2">
    <location>
        <begin position="23"/>
        <end position="343"/>
    </location>
</feature>
<gene>
    <name evidence="3" type="ORF">C6P40_004453</name>
</gene>
<evidence type="ECO:0000313" key="3">
    <source>
        <dbReference type="EMBL" id="KAG0689794.1"/>
    </source>
</evidence>
<dbReference type="AlphaFoldDB" id="A0A9P7BHA8"/>
<comment type="caution">
    <text evidence="3">The sequence shown here is derived from an EMBL/GenBank/DDBJ whole genome shotgun (WGS) entry which is preliminary data.</text>
</comment>
<evidence type="ECO:0000259" key="2">
    <source>
        <dbReference type="Pfam" id="PF00248"/>
    </source>
</evidence>
<dbReference type="Pfam" id="PF00248">
    <property type="entry name" value="Aldo_ket_red"/>
    <property type="match status" value="1"/>
</dbReference>
<protein>
    <recommendedName>
        <fullName evidence="2">NADP-dependent oxidoreductase domain-containing protein</fullName>
    </recommendedName>
</protein>
<keyword evidence="4" id="KW-1185">Reference proteome</keyword>
<dbReference type="GO" id="GO:0016491">
    <property type="term" value="F:oxidoreductase activity"/>
    <property type="evidence" value="ECO:0007669"/>
    <property type="project" value="UniProtKB-KW"/>
</dbReference>
<evidence type="ECO:0000313" key="4">
    <source>
        <dbReference type="Proteomes" id="UP000697127"/>
    </source>
</evidence>
<dbReference type="SUPFAM" id="SSF51430">
    <property type="entry name" value="NAD(P)-linked oxidoreductase"/>
    <property type="match status" value="1"/>
</dbReference>
<keyword evidence="1" id="KW-0560">Oxidoreductase</keyword>
<name>A0A9P7BHA8_9ASCO</name>
<proteinExistence type="predicted"/>